<dbReference type="Gene3D" id="3.30.200.20">
    <property type="entry name" value="Phosphorylase Kinase, domain 1"/>
    <property type="match status" value="1"/>
</dbReference>
<comment type="caution">
    <text evidence="2">The sequence shown here is derived from an EMBL/GenBank/DDBJ whole genome shotgun (WGS) entry which is preliminary data.</text>
</comment>
<dbReference type="AlphaFoldDB" id="A0A2S4KQM0"/>
<dbReference type="InterPro" id="IPR002575">
    <property type="entry name" value="Aminoglycoside_PTrfase"/>
</dbReference>
<dbReference type="SUPFAM" id="SSF56112">
    <property type="entry name" value="Protein kinase-like (PK-like)"/>
    <property type="match status" value="1"/>
</dbReference>
<dbReference type="Pfam" id="PF01636">
    <property type="entry name" value="APH"/>
    <property type="match status" value="1"/>
</dbReference>
<dbReference type="OrthoDB" id="10003767at2759"/>
<dbReference type="Proteomes" id="UP000237481">
    <property type="component" value="Unassembled WGS sequence"/>
</dbReference>
<evidence type="ECO:0000313" key="2">
    <source>
        <dbReference type="EMBL" id="POR32455.1"/>
    </source>
</evidence>
<proteinExistence type="predicted"/>
<gene>
    <name evidence="2" type="ORF">TPAR_07327</name>
</gene>
<accession>A0A2S4KQM0</accession>
<evidence type="ECO:0000259" key="1">
    <source>
        <dbReference type="Pfam" id="PF01636"/>
    </source>
</evidence>
<dbReference type="InterPro" id="IPR051678">
    <property type="entry name" value="AGP_Transferase"/>
</dbReference>
<sequence>MRNAIIKDKADKERQRFIDSIDTEAICRLASSYHAGLPCKTFGSPKHGSFNVCVFVEFDTSPPERWVVRIPLPARAVWIDEKIEIELATMRYVAAKTCIPVPRVHAYSFTDGSPIQTAFIIMDYVQGQTLKDLGFKREKKWRSYIRPSEATSKLHEQLADVYIQLRQLEFPEIGALGLPVVDGKPSYACNPDDIRVCHRPISIEIIMQELEGMDPGARIKPKTTFSTARSFVDALFWLADNEFDKSPDIGLDTRGGRNTLYARYHFHRFVLDTWLDSATDKGPFVLMHGDINMLMSNLLFDEELNLVGVLDWEWSYVVPAQMLVPPVWLTGGGPEWMLIGKTLFYTEVSRLVAIIKDREQALQVPPRLSQEWAKIETWCHTAVVIALLSPDLTYDVYWDMIFYKVEEPRSEDPDFRKFYIKAIHPRLTAFMESPERKALLARKEDEQRRFFEDEKEYFDNPCAREIAEEGC</sequence>
<name>A0A2S4KQM0_9HYPO</name>
<dbReference type="InterPro" id="IPR011009">
    <property type="entry name" value="Kinase-like_dom_sf"/>
</dbReference>
<dbReference type="PANTHER" id="PTHR21310">
    <property type="entry name" value="AMINOGLYCOSIDE PHOSPHOTRANSFERASE-RELATED-RELATED"/>
    <property type="match status" value="1"/>
</dbReference>
<keyword evidence="3" id="KW-1185">Reference proteome</keyword>
<dbReference type="EMBL" id="PKSG01000845">
    <property type="protein sequence ID" value="POR32455.1"/>
    <property type="molecule type" value="Genomic_DNA"/>
</dbReference>
<dbReference type="PANTHER" id="PTHR21310:SF37">
    <property type="entry name" value="AMINOGLYCOSIDE PHOSPHOTRANSFERASE DOMAIN-CONTAINING PROTEIN"/>
    <property type="match status" value="1"/>
</dbReference>
<evidence type="ECO:0000313" key="3">
    <source>
        <dbReference type="Proteomes" id="UP000237481"/>
    </source>
</evidence>
<feature type="domain" description="Aminoglycoside phosphotransferase" evidence="1">
    <location>
        <begin position="59"/>
        <end position="313"/>
    </location>
</feature>
<organism evidence="2 3">
    <name type="scientific">Tolypocladium paradoxum</name>
    <dbReference type="NCBI Taxonomy" id="94208"/>
    <lineage>
        <taxon>Eukaryota</taxon>
        <taxon>Fungi</taxon>
        <taxon>Dikarya</taxon>
        <taxon>Ascomycota</taxon>
        <taxon>Pezizomycotina</taxon>
        <taxon>Sordariomycetes</taxon>
        <taxon>Hypocreomycetidae</taxon>
        <taxon>Hypocreales</taxon>
        <taxon>Ophiocordycipitaceae</taxon>
        <taxon>Tolypocladium</taxon>
    </lineage>
</organism>
<reference evidence="2 3" key="1">
    <citation type="submission" date="2018-01" db="EMBL/GenBank/DDBJ databases">
        <title>Harnessing the power of phylogenomics to disentangle the directionality and signatures of interkingdom host jumping in the parasitic fungal genus Tolypocladium.</title>
        <authorList>
            <person name="Quandt C.A."/>
            <person name="Patterson W."/>
            <person name="Spatafora J.W."/>
        </authorList>
    </citation>
    <scope>NUCLEOTIDE SEQUENCE [LARGE SCALE GENOMIC DNA]</scope>
    <source>
        <strain evidence="2 3">NRBC 100945</strain>
    </source>
</reference>
<protein>
    <recommendedName>
        <fullName evidence="1">Aminoglycoside phosphotransferase domain-containing protein</fullName>
    </recommendedName>
</protein>